<dbReference type="KEGG" id="mbah:HYN46_09215"/>
<proteinExistence type="predicted"/>
<evidence type="ECO:0000256" key="4">
    <source>
        <dbReference type="ARBA" id="ARBA00022679"/>
    </source>
</evidence>
<feature type="domain" description="RlmM ferredoxin-like" evidence="9">
    <location>
        <begin position="23"/>
        <end position="83"/>
    </location>
</feature>
<feature type="domain" description="Ribosomal RNA large subunit methyltransferase M THUMP-like" evidence="10">
    <location>
        <begin position="98"/>
        <end position="172"/>
    </location>
</feature>
<evidence type="ECO:0000256" key="1">
    <source>
        <dbReference type="ARBA" id="ARBA00022490"/>
    </source>
</evidence>
<keyword evidence="4 11" id="KW-0808">Transferase</keyword>
<evidence type="ECO:0000256" key="2">
    <source>
        <dbReference type="ARBA" id="ARBA00022552"/>
    </source>
</evidence>
<dbReference type="InterPro" id="IPR011224">
    <property type="entry name" value="rRNA_MeTrfase_M"/>
</dbReference>
<dbReference type="PANTHER" id="PTHR37524:SF2">
    <property type="entry name" value="RIBOSOMAL RNA METHYLTRANSFERASE FTSJ DOMAIN-CONTAINING PROTEIN"/>
    <property type="match status" value="1"/>
</dbReference>
<dbReference type="EMBL" id="CP031222">
    <property type="protein sequence ID" value="AXI03001.1"/>
    <property type="molecule type" value="Genomic_DNA"/>
</dbReference>
<evidence type="ECO:0000313" key="12">
    <source>
        <dbReference type="Proteomes" id="UP000253940"/>
    </source>
</evidence>
<accession>A0A345P6U2</accession>
<dbReference type="Pfam" id="PF21239">
    <property type="entry name" value="RLMM_N"/>
    <property type="match status" value="1"/>
</dbReference>
<dbReference type="AlphaFoldDB" id="A0A345P6U2"/>
<evidence type="ECO:0000313" key="11">
    <source>
        <dbReference type="EMBL" id="AXI03001.1"/>
    </source>
</evidence>
<dbReference type="InterPro" id="IPR040739">
    <property type="entry name" value="RlmM_FDX"/>
</dbReference>
<dbReference type="Gene3D" id="3.40.50.150">
    <property type="entry name" value="Vaccinia Virus protein VP39"/>
    <property type="match status" value="1"/>
</dbReference>
<dbReference type="Pfam" id="PF01728">
    <property type="entry name" value="FtsJ"/>
    <property type="match status" value="1"/>
</dbReference>
<protein>
    <submittedName>
        <fullName evidence="11">23S rRNA (Cytidine(2498)-2'-O)-methyltransferase RlmM</fullName>
    </submittedName>
</protein>
<evidence type="ECO:0000256" key="3">
    <source>
        <dbReference type="ARBA" id="ARBA00022603"/>
    </source>
</evidence>
<name>A0A345P6U2_9GAMM</name>
<dbReference type="InterPro" id="IPR048646">
    <property type="entry name" value="RlmM_THUMP-like"/>
</dbReference>
<keyword evidence="1" id="KW-0963">Cytoplasm</keyword>
<dbReference type="RefSeq" id="WP_114899111.1">
    <property type="nucleotide sequence ID" value="NZ_CP031222.1"/>
</dbReference>
<evidence type="ECO:0000259" key="9">
    <source>
        <dbReference type="Pfam" id="PF18125"/>
    </source>
</evidence>
<keyword evidence="5 7" id="KW-0949">S-adenosyl-L-methionine</keyword>
<dbReference type="NCBIfam" id="NF008734">
    <property type="entry name" value="PRK11760.1"/>
    <property type="match status" value="1"/>
</dbReference>
<dbReference type="PANTHER" id="PTHR37524">
    <property type="entry name" value="RIBOSOMAL RNA LARGE SUBUNIT METHYLTRANSFERASE M"/>
    <property type="match status" value="1"/>
</dbReference>
<dbReference type="GO" id="GO:0008168">
    <property type="term" value="F:methyltransferase activity"/>
    <property type="evidence" value="ECO:0007669"/>
    <property type="project" value="UniProtKB-KW"/>
</dbReference>
<feature type="domain" description="Ribosomal RNA methyltransferase FtsJ" evidence="8">
    <location>
        <begin position="195"/>
        <end position="287"/>
    </location>
</feature>
<sequence>MTTSNPAPNPKPSKKAVKPAIVGLLSLCRPGFERECAAELERWLGELGADGYANFEKISGQVIWIGTSPKWPVTRDLVFSRQVIRLLDKKPLYFEARDRITPILTAMAGMKFSAIYLDHPDTNDGKALSDLFERLQRPLLSAAGKQEILDREATMRAHLVFIDGTSAWFGMSEPGQTLRWPMGIPRLKMPADAPSRSTLKLTEAFAYFLSPEEQKEWLREGLTAVDLGACPGGWTWQLVQHGIQVIAIDNGAMNEKLMESGLVEHFKTDGFIYRPKRPVHWLVCDMVEQPARVAELIGDWLADGAAGRAIFNLKLPMKTRLDEVMFCRDLIEGIVKKSGKKLERLEFRQLYHDREEVTGYAAVAVRPE</sequence>
<dbReference type="InterPro" id="IPR029063">
    <property type="entry name" value="SAM-dependent_MTases_sf"/>
</dbReference>
<feature type="active site" description="Proton acceptor" evidence="6">
    <location>
        <position position="314"/>
    </location>
</feature>
<evidence type="ECO:0000256" key="6">
    <source>
        <dbReference type="PIRSR" id="PIRSR028774-1"/>
    </source>
</evidence>
<reference evidence="11 12" key="1">
    <citation type="submission" date="2018-07" db="EMBL/GenBank/DDBJ databases">
        <title>Genome sequencing of Moraxellaceae gen. HYN0046.</title>
        <authorList>
            <person name="Kim M."/>
            <person name="Yi H."/>
        </authorList>
    </citation>
    <scope>NUCLEOTIDE SEQUENCE [LARGE SCALE GENOMIC DNA]</scope>
    <source>
        <strain evidence="11 12">HYN0046</strain>
    </source>
</reference>
<dbReference type="GO" id="GO:0032259">
    <property type="term" value="P:methylation"/>
    <property type="evidence" value="ECO:0007669"/>
    <property type="project" value="UniProtKB-KW"/>
</dbReference>
<feature type="binding site" evidence="7">
    <location>
        <begin position="230"/>
        <end position="233"/>
    </location>
    <ligand>
        <name>S-adenosyl-L-methionine</name>
        <dbReference type="ChEBI" id="CHEBI:59789"/>
    </ligand>
</feature>
<evidence type="ECO:0000259" key="8">
    <source>
        <dbReference type="Pfam" id="PF01728"/>
    </source>
</evidence>
<gene>
    <name evidence="11" type="ORF">HYN46_09215</name>
</gene>
<dbReference type="Gene3D" id="3.30.70.2810">
    <property type="match status" value="1"/>
</dbReference>
<keyword evidence="3 11" id="KW-0489">Methyltransferase</keyword>
<evidence type="ECO:0000259" key="10">
    <source>
        <dbReference type="Pfam" id="PF21239"/>
    </source>
</evidence>
<dbReference type="Gene3D" id="3.30.2300.20">
    <property type="match status" value="1"/>
</dbReference>
<feature type="binding site" evidence="7">
    <location>
        <position position="285"/>
    </location>
    <ligand>
        <name>S-adenosyl-L-methionine</name>
        <dbReference type="ChEBI" id="CHEBI:59789"/>
    </ligand>
</feature>
<dbReference type="Pfam" id="PF18125">
    <property type="entry name" value="RlmM_FDX"/>
    <property type="match status" value="1"/>
</dbReference>
<feature type="binding site" evidence="7">
    <location>
        <position position="197"/>
    </location>
    <ligand>
        <name>S-adenosyl-L-methionine</name>
        <dbReference type="ChEBI" id="CHEBI:59789"/>
    </ligand>
</feature>
<dbReference type="OrthoDB" id="154490at2"/>
<evidence type="ECO:0000256" key="5">
    <source>
        <dbReference type="ARBA" id="ARBA00022691"/>
    </source>
</evidence>
<dbReference type="SUPFAM" id="SSF53335">
    <property type="entry name" value="S-adenosyl-L-methionine-dependent methyltransferases"/>
    <property type="match status" value="1"/>
</dbReference>
<dbReference type="GO" id="GO:0006364">
    <property type="term" value="P:rRNA processing"/>
    <property type="evidence" value="ECO:0007669"/>
    <property type="project" value="UniProtKB-KW"/>
</dbReference>
<evidence type="ECO:0000256" key="7">
    <source>
        <dbReference type="PIRSR" id="PIRSR028774-2"/>
    </source>
</evidence>
<feature type="binding site" evidence="7">
    <location>
        <position position="249"/>
    </location>
    <ligand>
        <name>S-adenosyl-L-methionine</name>
        <dbReference type="ChEBI" id="CHEBI:59789"/>
    </ligand>
</feature>
<dbReference type="Proteomes" id="UP000253940">
    <property type="component" value="Chromosome"/>
</dbReference>
<dbReference type="InterPro" id="IPR002877">
    <property type="entry name" value="RNA_MeTrfase_FtsJ_dom"/>
</dbReference>
<dbReference type="PIRSF" id="PIRSF028774">
    <property type="entry name" value="UCP028774"/>
    <property type="match status" value="1"/>
</dbReference>
<organism evidence="11 12">
    <name type="scientific">Aquirhabdus parva</name>
    <dbReference type="NCBI Taxonomy" id="2283318"/>
    <lineage>
        <taxon>Bacteria</taxon>
        <taxon>Pseudomonadati</taxon>
        <taxon>Pseudomonadota</taxon>
        <taxon>Gammaproteobacteria</taxon>
        <taxon>Moraxellales</taxon>
        <taxon>Moraxellaceae</taxon>
        <taxon>Aquirhabdus</taxon>
    </lineage>
</organism>
<keyword evidence="2" id="KW-0698">rRNA processing</keyword>
<feature type="binding site" evidence="7">
    <location>
        <position position="269"/>
    </location>
    <ligand>
        <name>S-adenosyl-L-methionine</name>
        <dbReference type="ChEBI" id="CHEBI:59789"/>
    </ligand>
</feature>
<keyword evidence="12" id="KW-1185">Reference proteome</keyword>